<dbReference type="AlphaFoldDB" id="F7R035"/>
<accession>F7R035</accession>
<name>F7R035_9LACO</name>
<dbReference type="EMBL" id="AFOJ01000004">
    <property type="protein sequence ID" value="EGM52599.1"/>
    <property type="molecule type" value="Genomic_DNA"/>
</dbReference>
<comment type="caution">
    <text evidence="1">The sequence shown here is derived from an EMBL/GenBank/DDBJ whole genome shotgun (WGS) entry which is preliminary data.</text>
</comment>
<gene>
    <name evidence="1" type="ORF">LRU_01043</name>
</gene>
<organism evidence="1 2">
    <name type="scientific">Ligilactobacillus ruminis SPM0211</name>
    <dbReference type="NCBI Taxonomy" id="1040964"/>
    <lineage>
        <taxon>Bacteria</taxon>
        <taxon>Bacillati</taxon>
        <taxon>Bacillota</taxon>
        <taxon>Bacilli</taxon>
        <taxon>Lactobacillales</taxon>
        <taxon>Lactobacillaceae</taxon>
        <taxon>Ligilactobacillus</taxon>
    </lineage>
</organism>
<protein>
    <submittedName>
        <fullName evidence="1">Uncharacterized protein</fullName>
    </submittedName>
</protein>
<sequence length="35" mass="4179">MKIERQIYCEASKEILNFRVNGENVRLKTDKIILI</sequence>
<proteinExistence type="predicted"/>
<evidence type="ECO:0000313" key="2">
    <source>
        <dbReference type="Proteomes" id="UP000002971"/>
    </source>
</evidence>
<evidence type="ECO:0000313" key="1">
    <source>
        <dbReference type="EMBL" id="EGM52599.1"/>
    </source>
</evidence>
<dbReference type="Proteomes" id="UP000002971">
    <property type="component" value="Unassembled WGS sequence"/>
</dbReference>
<reference evidence="1 2" key="1">
    <citation type="journal article" date="2011" name="J. Bacteriol.">
        <title>Genome Sequence of Lactobacillus ruminis SPM0211, Isolated from a Fecal Sample from a Healthy Korean.</title>
        <authorList>
            <person name="Lee S."/>
            <person name="Cho Y.J."/>
            <person name="Lee A.H."/>
            <person name="Chun J."/>
            <person name="Ha N.J."/>
            <person name="Ko G."/>
        </authorList>
    </citation>
    <scope>NUCLEOTIDE SEQUENCE [LARGE SCALE GENOMIC DNA]</scope>
    <source>
        <strain evidence="1 2">SPM0211</strain>
    </source>
</reference>